<dbReference type="EMBL" id="JACEFO010002559">
    <property type="protein sequence ID" value="KAF8656298.1"/>
    <property type="molecule type" value="Genomic_DNA"/>
</dbReference>
<gene>
    <name evidence="1" type="ORF">HU200_060773</name>
</gene>
<evidence type="ECO:0000313" key="2">
    <source>
        <dbReference type="Proteomes" id="UP000636709"/>
    </source>
</evidence>
<protein>
    <submittedName>
        <fullName evidence="1">Uncharacterized protein</fullName>
    </submittedName>
</protein>
<reference evidence="1" key="1">
    <citation type="submission" date="2020-07" db="EMBL/GenBank/DDBJ databases">
        <title>Genome sequence and genetic diversity analysis of an under-domesticated orphan crop, white fonio (Digitaria exilis).</title>
        <authorList>
            <person name="Bennetzen J.L."/>
            <person name="Chen S."/>
            <person name="Ma X."/>
            <person name="Wang X."/>
            <person name="Yssel A.E.J."/>
            <person name="Chaluvadi S.R."/>
            <person name="Johnson M."/>
            <person name="Gangashetty P."/>
            <person name="Hamidou F."/>
            <person name="Sanogo M.D."/>
            <person name="Zwaenepoel A."/>
            <person name="Wallace J."/>
            <person name="Van De Peer Y."/>
            <person name="Van Deynze A."/>
        </authorList>
    </citation>
    <scope>NUCLEOTIDE SEQUENCE</scope>
    <source>
        <tissue evidence="1">Leaves</tissue>
    </source>
</reference>
<name>A0A835A8M3_9POAL</name>
<keyword evidence="2" id="KW-1185">Reference proteome</keyword>
<dbReference type="Proteomes" id="UP000636709">
    <property type="component" value="Unassembled WGS sequence"/>
</dbReference>
<evidence type="ECO:0000313" key="1">
    <source>
        <dbReference type="EMBL" id="KAF8656298.1"/>
    </source>
</evidence>
<organism evidence="1 2">
    <name type="scientific">Digitaria exilis</name>
    <dbReference type="NCBI Taxonomy" id="1010633"/>
    <lineage>
        <taxon>Eukaryota</taxon>
        <taxon>Viridiplantae</taxon>
        <taxon>Streptophyta</taxon>
        <taxon>Embryophyta</taxon>
        <taxon>Tracheophyta</taxon>
        <taxon>Spermatophyta</taxon>
        <taxon>Magnoliopsida</taxon>
        <taxon>Liliopsida</taxon>
        <taxon>Poales</taxon>
        <taxon>Poaceae</taxon>
        <taxon>PACMAD clade</taxon>
        <taxon>Panicoideae</taxon>
        <taxon>Panicodae</taxon>
        <taxon>Paniceae</taxon>
        <taxon>Anthephorinae</taxon>
        <taxon>Digitaria</taxon>
    </lineage>
</organism>
<dbReference type="AlphaFoldDB" id="A0A835A8M3"/>
<comment type="caution">
    <text evidence="1">The sequence shown here is derived from an EMBL/GenBank/DDBJ whole genome shotgun (WGS) entry which is preliminary data.</text>
</comment>
<accession>A0A835A8M3</accession>
<proteinExistence type="predicted"/>
<sequence>MMYFLRTQIIIGFFRTWVSSLDDLDLVSSMFERNLKRRREQMLICVNNWVLC</sequence>